<dbReference type="RefSeq" id="WP_080579784.1">
    <property type="nucleotide sequence ID" value="NZ_JAZHFI010000036.1"/>
</dbReference>
<dbReference type="Gene3D" id="3.40.50.720">
    <property type="entry name" value="NAD(P)-binding Rossmann-like Domain"/>
    <property type="match status" value="1"/>
</dbReference>
<sequence>MSKQQNGNVAIAVYGASGHTGKFVLSELARRGLKAVAVGRSAAKLVQTGIQAAEIREASIEDANSLDRAFSGVAAVINCAGPFLDTADPVAAAALRAGAHYLDVTAEQGSALSTYETFDNDARQAGLVFIPAMGFYGGFADLLVSALLGDWVAVDDIRIGIALDSWHPTIGSRNTGKRNTARRLVVANGQLSPIPMPAAVQEWKFLQPFGPQQVIEQPFSEISVVNRHLRSIEVHTYLNETGHRDVHDPNTPPPVPADETGLSAQRFMVEVVVRKGNEARHISAFGRDIYAFTAPLVCEAVQQLLAGKARVHGAQAPGAVFDALEFLDALAPDHLSFETLGV</sequence>
<dbReference type="Pfam" id="PF03435">
    <property type="entry name" value="Sacchrp_dh_NADP"/>
    <property type="match status" value="1"/>
</dbReference>
<reference evidence="2 3" key="1">
    <citation type="submission" date="2017-09" db="EMBL/GenBank/DDBJ databases">
        <title>Comparative genomics of rhizobia isolated from Phaseolus vulgaris in China.</title>
        <authorList>
            <person name="Tong W."/>
        </authorList>
    </citation>
    <scope>NUCLEOTIDE SEQUENCE [LARGE SCALE GENOMIC DNA]</scope>
    <source>
        <strain evidence="2 3">PCH1</strain>
    </source>
</reference>
<dbReference type="EMBL" id="NWTC01000037">
    <property type="protein sequence ID" value="PDT44259.1"/>
    <property type="molecule type" value="Genomic_DNA"/>
</dbReference>
<dbReference type="SUPFAM" id="SSF51735">
    <property type="entry name" value="NAD(P)-binding Rossmann-fold domains"/>
    <property type="match status" value="1"/>
</dbReference>
<dbReference type="AlphaFoldDB" id="A0A2A6LQ73"/>
<dbReference type="InterPro" id="IPR005097">
    <property type="entry name" value="Sacchrp_dh_NADP-bd"/>
</dbReference>
<evidence type="ECO:0000259" key="1">
    <source>
        <dbReference type="Pfam" id="PF03435"/>
    </source>
</evidence>
<accession>A0A2A6LQ73</accession>
<evidence type="ECO:0000313" key="2">
    <source>
        <dbReference type="EMBL" id="PDT44259.1"/>
    </source>
</evidence>
<protein>
    <submittedName>
        <fullName evidence="2">Saccharopine dehydrogenase</fullName>
    </submittedName>
</protein>
<organism evidence="2 3">
    <name type="scientific">Rhizobium fredii</name>
    <name type="common">Sinorhizobium fredii</name>
    <dbReference type="NCBI Taxonomy" id="380"/>
    <lineage>
        <taxon>Bacteria</taxon>
        <taxon>Pseudomonadati</taxon>
        <taxon>Pseudomonadota</taxon>
        <taxon>Alphaproteobacteria</taxon>
        <taxon>Hyphomicrobiales</taxon>
        <taxon>Rhizobiaceae</taxon>
        <taxon>Sinorhizobium/Ensifer group</taxon>
        <taxon>Sinorhizobium</taxon>
    </lineage>
</organism>
<name>A0A2A6LQ73_RHIFR</name>
<feature type="domain" description="Saccharopine dehydrogenase NADP binding" evidence="1">
    <location>
        <begin position="11"/>
        <end position="109"/>
    </location>
</feature>
<proteinExistence type="predicted"/>
<dbReference type="Proteomes" id="UP000220353">
    <property type="component" value="Unassembled WGS sequence"/>
</dbReference>
<dbReference type="InterPro" id="IPR036291">
    <property type="entry name" value="NAD(P)-bd_dom_sf"/>
</dbReference>
<evidence type="ECO:0000313" key="3">
    <source>
        <dbReference type="Proteomes" id="UP000220353"/>
    </source>
</evidence>
<dbReference type="PANTHER" id="PTHR43781">
    <property type="entry name" value="SACCHAROPINE DEHYDROGENASE"/>
    <property type="match status" value="1"/>
</dbReference>
<dbReference type="PANTHER" id="PTHR43781:SF1">
    <property type="entry name" value="SACCHAROPINE DEHYDROGENASE"/>
    <property type="match status" value="1"/>
</dbReference>
<comment type="caution">
    <text evidence="2">The sequence shown here is derived from an EMBL/GenBank/DDBJ whole genome shotgun (WGS) entry which is preliminary data.</text>
</comment>
<gene>
    <name evidence="2" type="ORF">CO661_30345</name>
</gene>